<protein>
    <submittedName>
        <fullName evidence="1">Uncharacterized protein</fullName>
    </submittedName>
</protein>
<dbReference type="AlphaFoldDB" id="A0A979G571"/>
<accession>A0A979G571</accession>
<sequence>MPKFIWVGEISDKSDLKQKLAHGLFILDATEPNIESYKALIFGGYKELFCYPDSQSRELVKNNLSLGKFNIYTRNLNGF</sequence>
<proteinExistence type="predicted"/>
<dbReference type="RefSeq" id="WP_012791033.1">
    <property type="nucleotide sequence ID" value="NC_013132.1"/>
</dbReference>
<evidence type="ECO:0000313" key="1">
    <source>
        <dbReference type="EMBL" id="ACU60857.1"/>
    </source>
</evidence>
<gene>
    <name evidence="1" type="ordered locus">Cpin_3390</name>
</gene>
<reference evidence="1 2" key="2">
    <citation type="journal article" date="2010" name="Stand. Genomic Sci.">
        <title>Complete genome sequence of Chitinophaga pinensis type strain (UQM 2034).</title>
        <authorList>
            <person name="Glavina Del Rio T."/>
            <person name="Abt B."/>
            <person name="Spring S."/>
            <person name="Lapidus A."/>
            <person name="Nolan M."/>
            <person name="Tice H."/>
            <person name="Copeland A."/>
            <person name="Cheng J.F."/>
            <person name="Chen F."/>
            <person name="Bruce D."/>
            <person name="Goodwin L."/>
            <person name="Pitluck S."/>
            <person name="Ivanova N."/>
            <person name="Mavromatis K."/>
            <person name="Mikhailova N."/>
            <person name="Pati A."/>
            <person name="Chen A."/>
            <person name="Palaniappan K."/>
            <person name="Land M."/>
            <person name="Hauser L."/>
            <person name="Chang Y.J."/>
            <person name="Jeffries C.D."/>
            <person name="Chain P."/>
            <person name="Saunders E."/>
            <person name="Detter J.C."/>
            <person name="Brettin T."/>
            <person name="Rohde M."/>
            <person name="Goker M."/>
            <person name="Bristow J."/>
            <person name="Eisen J.A."/>
            <person name="Markowitz V."/>
            <person name="Hugenholtz P."/>
            <person name="Kyrpides N.C."/>
            <person name="Klenk H.P."/>
            <person name="Lucas S."/>
        </authorList>
    </citation>
    <scope>NUCLEOTIDE SEQUENCE [LARGE SCALE GENOMIC DNA]</scope>
    <source>
        <strain evidence="2">ATCC 43595 / DSM 2588 / LMG 13176 / NBRC 15968 / NCIMB 11800 / UQM 2034</strain>
    </source>
</reference>
<dbReference type="Proteomes" id="UP000002215">
    <property type="component" value="Chromosome"/>
</dbReference>
<reference evidence="2" key="1">
    <citation type="submission" date="2009-08" db="EMBL/GenBank/DDBJ databases">
        <title>The complete genome of Chitinophaga pinensis DSM 2588.</title>
        <authorList>
            <consortium name="US DOE Joint Genome Institute (JGI-PGF)"/>
            <person name="Lucas S."/>
            <person name="Copeland A."/>
            <person name="Lapidus A."/>
            <person name="Glavina del Rio T."/>
            <person name="Dalin E."/>
            <person name="Tice H."/>
            <person name="Bruce D."/>
            <person name="Goodwin L."/>
            <person name="Pitluck S."/>
            <person name="Kyrpides N."/>
            <person name="Mavromatis K."/>
            <person name="Ivanova N."/>
            <person name="Mikhailova N."/>
            <person name="Sims D."/>
            <person name="Meinche L."/>
            <person name="Brettin T."/>
            <person name="Detter J.C."/>
            <person name="Han C."/>
            <person name="Larimer F."/>
            <person name="Land M."/>
            <person name="Hauser L."/>
            <person name="Markowitz V."/>
            <person name="Cheng J.-F."/>
            <person name="Hugenholtz P."/>
            <person name="Woyke T."/>
            <person name="Wu D."/>
            <person name="Spring S."/>
            <person name="Klenk H.-P."/>
            <person name="Eisen J.A."/>
        </authorList>
    </citation>
    <scope>NUCLEOTIDE SEQUENCE [LARGE SCALE GENOMIC DNA]</scope>
    <source>
        <strain evidence="2">ATCC 43595 / DSM 2588 / LMG 13176 / NBRC 15968 / NCIMB 11800 / UQM 2034</strain>
    </source>
</reference>
<evidence type="ECO:0000313" key="2">
    <source>
        <dbReference type="Proteomes" id="UP000002215"/>
    </source>
</evidence>
<organism evidence="1 2">
    <name type="scientific">Chitinophaga pinensis (strain ATCC 43595 / DSM 2588 / LMG 13176 / NBRC 15968 / NCIMB 11800 / UQM 2034)</name>
    <dbReference type="NCBI Taxonomy" id="485918"/>
    <lineage>
        <taxon>Bacteria</taxon>
        <taxon>Pseudomonadati</taxon>
        <taxon>Bacteroidota</taxon>
        <taxon>Chitinophagia</taxon>
        <taxon>Chitinophagales</taxon>
        <taxon>Chitinophagaceae</taxon>
        <taxon>Chitinophaga</taxon>
    </lineage>
</organism>
<name>A0A979G571_CHIPD</name>
<dbReference type="EMBL" id="CP001699">
    <property type="protein sequence ID" value="ACU60857.1"/>
    <property type="molecule type" value="Genomic_DNA"/>
</dbReference>
<dbReference type="OrthoDB" id="933782at2"/>
<dbReference type="KEGG" id="cpi:Cpin_3390"/>